<dbReference type="AlphaFoldDB" id="A0A5N5FLN5"/>
<evidence type="ECO:0000313" key="2">
    <source>
        <dbReference type="EMBL" id="KAB2604026.1"/>
    </source>
</evidence>
<protein>
    <submittedName>
        <fullName evidence="2">Uncharacterized protein</fullName>
    </submittedName>
</protein>
<accession>A0A5N5FLN5</accession>
<dbReference type="PANTHER" id="PTHR46168:SF9">
    <property type="entry name" value="ARMADILLO REPEAT ONLY 2"/>
    <property type="match status" value="1"/>
</dbReference>
<dbReference type="SUPFAM" id="SSF48371">
    <property type="entry name" value="ARM repeat"/>
    <property type="match status" value="1"/>
</dbReference>
<dbReference type="OrthoDB" id="7537227at2759"/>
<evidence type="ECO:0000313" key="3">
    <source>
        <dbReference type="Proteomes" id="UP000327157"/>
    </source>
</evidence>
<dbReference type="InterPro" id="IPR000225">
    <property type="entry name" value="Armadillo"/>
</dbReference>
<proteinExistence type="predicted"/>
<reference evidence="2 3" key="1">
    <citation type="submission" date="2019-09" db="EMBL/GenBank/DDBJ databases">
        <authorList>
            <person name="Ou C."/>
        </authorList>
    </citation>
    <scope>NUCLEOTIDE SEQUENCE [LARGE SCALE GENOMIC DNA]</scope>
    <source>
        <strain evidence="2">S2</strain>
        <tissue evidence="2">Leaf</tissue>
    </source>
</reference>
<gene>
    <name evidence="2" type="ORF">D8674_042375</name>
</gene>
<dbReference type="Gene3D" id="1.25.10.10">
    <property type="entry name" value="Leucine-rich Repeat Variant"/>
    <property type="match status" value="1"/>
</dbReference>
<sequence>MVIIWEQIVMLNHEANPFQVRSDAAQSFVSIARYDDRVAKTIIEEGGVEPLLKFIQEAPMKGGIFRAARAIGLLACDRESVEYMIRAVMCEVFVKILREGPMKVQAVVAWALSVLVNQDPKCQGNFAQHDVVPLLVSHLAFETDSNANEDPETKANIKAMAAIALWKLGKGNAICRSLAESKALLSFAMLLCAENVQYYSSMALVEITEEKKDVELRRSVFNLNYPAYRATADQLVLKITEEADSELQVPCIRAIGILASTFGTTGTRTIALLVQLLDVRDYKTYEAAIEACIALKKLACRNNDSHVEHSKSIIRCWSCKALNQVSIFWERIIQFSALFLMCYITLHVLPDRYDKLGMAEVLIMLHWASRKMNC</sequence>
<dbReference type="PANTHER" id="PTHR46168">
    <property type="entry name" value="ARMADILLO REPEAT ONLY 4"/>
    <property type="match status" value="1"/>
</dbReference>
<dbReference type="InterPro" id="IPR016024">
    <property type="entry name" value="ARM-type_fold"/>
</dbReference>
<name>A0A5N5FLN5_9ROSA</name>
<reference evidence="2 3" key="2">
    <citation type="submission" date="2019-11" db="EMBL/GenBank/DDBJ databases">
        <title>A de novo genome assembly of a pear dwarfing rootstock.</title>
        <authorList>
            <person name="Wang F."/>
            <person name="Wang J."/>
            <person name="Li S."/>
            <person name="Zhang Y."/>
            <person name="Fang M."/>
            <person name="Ma L."/>
            <person name="Zhao Y."/>
            <person name="Jiang S."/>
        </authorList>
    </citation>
    <scope>NUCLEOTIDE SEQUENCE [LARGE SCALE GENOMIC DNA]</scope>
    <source>
        <strain evidence="2">S2</strain>
        <tissue evidence="2">Leaf</tissue>
    </source>
</reference>
<organism evidence="2 3">
    <name type="scientific">Pyrus ussuriensis x Pyrus communis</name>
    <dbReference type="NCBI Taxonomy" id="2448454"/>
    <lineage>
        <taxon>Eukaryota</taxon>
        <taxon>Viridiplantae</taxon>
        <taxon>Streptophyta</taxon>
        <taxon>Embryophyta</taxon>
        <taxon>Tracheophyta</taxon>
        <taxon>Spermatophyta</taxon>
        <taxon>Magnoliopsida</taxon>
        <taxon>eudicotyledons</taxon>
        <taxon>Gunneridae</taxon>
        <taxon>Pentapetalae</taxon>
        <taxon>rosids</taxon>
        <taxon>fabids</taxon>
        <taxon>Rosales</taxon>
        <taxon>Rosaceae</taxon>
        <taxon>Amygdaloideae</taxon>
        <taxon>Maleae</taxon>
        <taxon>Pyrus</taxon>
    </lineage>
</organism>
<dbReference type="Proteomes" id="UP000327157">
    <property type="component" value="Unassembled WGS sequence"/>
</dbReference>
<dbReference type="SMART" id="SM00185">
    <property type="entry name" value="ARM"/>
    <property type="match status" value="4"/>
</dbReference>
<keyword evidence="3" id="KW-1185">Reference proteome</keyword>
<keyword evidence="1" id="KW-0677">Repeat</keyword>
<dbReference type="InterPro" id="IPR011989">
    <property type="entry name" value="ARM-like"/>
</dbReference>
<evidence type="ECO:0000256" key="1">
    <source>
        <dbReference type="ARBA" id="ARBA00022737"/>
    </source>
</evidence>
<dbReference type="EMBL" id="SMOL01000652">
    <property type="protein sequence ID" value="KAB2604026.1"/>
    <property type="molecule type" value="Genomic_DNA"/>
</dbReference>
<comment type="caution">
    <text evidence="2">The sequence shown here is derived from an EMBL/GenBank/DDBJ whole genome shotgun (WGS) entry which is preliminary data.</text>
</comment>